<keyword evidence="1" id="KW-0812">Transmembrane</keyword>
<gene>
    <name evidence="3" type="ORF">IOE58_12475</name>
</gene>
<dbReference type="InterPro" id="IPR011047">
    <property type="entry name" value="Quinoprotein_ADH-like_sf"/>
</dbReference>
<evidence type="ECO:0000313" key="3">
    <source>
        <dbReference type="EMBL" id="MBE9404961.1"/>
    </source>
</evidence>
<keyword evidence="1" id="KW-0472">Membrane</keyword>
<evidence type="ECO:0000259" key="2">
    <source>
        <dbReference type="Pfam" id="PF13360"/>
    </source>
</evidence>
<feature type="domain" description="Pyrrolo-quinoline quinone repeat" evidence="2">
    <location>
        <begin position="119"/>
        <end position="305"/>
    </location>
</feature>
<feature type="transmembrane region" description="Helical" evidence="1">
    <location>
        <begin position="12"/>
        <end position="31"/>
    </location>
</feature>
<accession>A0ABR9W3D6</accession>
<name>A0ABR9W3D6_9MICO</name>
<dbReference type="EMBL" id="JADEYR010000017">
    <property type="protein sequence ID" value="MBE9404961.1"/>
    <property type="molecule type" value="Genomic_DNA"/>
</dbReference>
<comment type="caution">
    <text evidence="3">The sequence shown here is derived from an EMBL/GenBank/DDBJ whole genome shotgun (WGS) entry which is preliminary data.</text>
</comment>
<proteinExistence type="predicted"/>
<dbReference type="RefSeq" id="WP_193866702.1">
    <property type="nucleotide sequence ID" value="NZ_JADEYR010000017.1"/>
</dbReference>
<evidence type="ECO:0000313" key="4">
    <source>
        <dbReference type="Proteomes" id="UP000644727"/>
    </source>
</evidence>
<dbReference type="Proteomes" id="UP000644727">
    <property type="component" value="Unassembled WGS sequence"/>
</dbReference>
<feature type="transmembrane region" description="Helical" evidence="1">
    <location>
        <begin position="62"/>
        <end position="82"/>
    </location>
</feature>
<dbReference type="InterPro" id="IPR015943">
    <property type="entry name" value="WD40/YVTN_repeat-like_dom_sf"/>
</dbReference>
<organism evidence="3 4">
    <name type="scientific">Brachybacterium epidermidis</name>
    <dbReference type="NCBI Taxonomy" id="2781983"/>
    <lineage>
        <taxon>Bacteria</taxon>
        <taxon>Bacillati</taxon>
        <taxon>Actinomycetota</taxon>
        <taxon>Actinomycetes</taxon>
        <taxon>Micrococcales</taxon>
        <taxon>Dermabacteraceae</taxon>
        <taxon>Brachybacterium</taxon>
    </lineage>
</organism>
<keyword evidence="4" id="KW-1185">Reference proteome</keyword>
<dbReference type="InterPro" id="IPR002372">
    <property type="entry name" value="PQQ_rpt_dom"/>
</dbReference>
<reference evidence="3 4" key="1">
    <citation type="submission" date="2020-10" db="EMBL/GenBank/DDBJ databases">
        <title>Draft genome and description of Brachybacterium epidermidis sp nov.</title>
        <authorList>
            <person name="Boxberger M."/>
            <person name="La Scola B."/>
        </authorList>
    </citation>
    <scope>NUCLEOTIDE SEQUENCE [LARGE SCALE GENOMIC DNA]</scope>
    <source>
        <strain evidence="3 4">Marseille-Q2903</strain>
    </source>
</reference>
<feature type="transmembrane region" description="Helical" evidence="1">
    <location>
        <begin position="37"/>
        <end position="55"/>
    </location>
</feature>
<protein>
    <submittedName>
        <fullName evidence="3">PQQ-binding-like beta-propeller repeat protein</fullName>
    </submittedName>
</protein>
<dbReference type="SUPFAM" id="SSF50998">
    <property type="entry name" value="Quinoprotein alcohol dehydrogenase-like"/>
    <property type="match status" value="1"/>
</dbReference>
<dbReference type="Pfam" id="PF13360">
    <property type="entry name" value="PQQ_2"/>
    <property type="match status" value="1"/>
</dbReference>
<evidence type="ECO:0000256" key="1">
    <source>
        <dbReference type="SAM" id="Phobius"/>
    </source>
</evidence>
<keyword evidence="1" id="KW-1133">Transmembrane helix</keyword>
<dbReference type="Gene3D" id="2.130.10.10">
    <property type="entry name" value="YVTN repeat-like/Quinoprotein amine dehydrogenase"/>
    <property type="match status" value="1"/>
</dbReference>
<sequence>MEERQARRRIGIGAVVGLGGAAAIGAVLWTGGGLVPYLLALALAAVGVLVLLTALPTTRWRALGTALLVLALALAVAVPWRLAVRELHGDPLWSLDVQGFVRRVHSDGTRLLYSDDVGLHAVDLASGEELWVHDPSGAGTPRRFHVATDGHVLVQHESRPGQVLTQWISPGGEVLWSHPAEAAAGDGDGAPVEIDLEGHHLREPVAAADGALVVVTCADDADHESCRTLGIGPDGTEAWSRASHPRPLGLRTVRQVDVDPGEPREIPAVAAVHGPDSSTRAPRPTDLLDPATGEVLGTFPLPEPPNTAMCCSRSRFFAMASA</sequence>